<dbReference type="AlphaFoldDB" id="A0A0J9E5M1"/>
<gene>
    <name evidence="1" type="ORF">AIOL_002949</name>
</gene>
<sequence>MNLQAARHLLIRDRLDWNKPHLRWVADRLYRMHRAANAR</sequence>
<evidence type="ECO:0000313" key="2">
    <source>
        <dbReference type="Proteomes" id="UP000037178"/>
    </source>
</evidence>
<proteinExistence type="predicted"/>
<dbReference type="EMBL" id="LFTY01000002">
    <property type="protein sequence ID" value="KMW57981.1"/>
    <property type="molecule type" value="Genomic_DNA"/>
</dbReference>
<reference evidence="1 2" key="1">
    <citation type="submission" date="2015-06" db="EMBL/GenBank/DDBJ databases">
        <title>Draft genome sequence of an Alphaproteobacteria species associated to the Mediterranean sponge Oscarella lobularis.</title>
        <authorList>
            <person name="Jourda C."/>
            <person name="Santini S."/>
            <person name="Claverie J.-M."/>
        </authorList>
    </citation>
    <scope>NUCLEOTIDE SEQUENCE [LARGE SCALE GENOMIC DNA]</scope>
    <source>
        <strain evidence="1">IGS</strain>
    </source>
</reference>
<dbReference type="PATRIC" id="fig|1675527.3.peg.3087"/>
<organism evidence="1 2">
    <name type="scientific">Candidatus Rhodobacter oscarellae</name>
    <dbReference type="NCBI Taxonomy" id="1675527"/>
    <lineage>
        <taxon>Bacteria</taxon>
        <taxon>Pseudomonadati</taxon>
        <taxon>Pseudomonadota</taxon>
        <taxon>Alphaproteobacteria</taxon>
        <taxon>Rhodobacterales</taxon>
        <taxon>Rhodobacter group</taxon>
        <taxon>Rhodobacter</taxon>
    </lineage>
</organism>
<keyword evidence="2" id="KW-1185">Reference proteome</keyword>
<protein>
    <submittedName>
        <fullName evidence="1">Uncharacterized protein</fullName>
    </submittedName>
</protein>
<dbReference type="Proteomes" id="UP000037178">
    <property type="component" value="Unassembled WGS sequence"/>
</dbReference>
<accession>A0A0J9E5M1</accession>
<name>A0A0J9E5M1_9RHOB</name>
<comment type="caution">
    <text evidence="1">The sequence shown here is derived from an EMBL/GenBank/DDBJ whole genome shotgun (WGS) entry which is preliminary data.</text>
</comment>
<dbReference type="STRING" id="1675527.AIOL_002949"/>
<evidence type="ECO:0000313" key="1">
    <source>
        <dbReference type="EMBL" id="KMW57981.1"/>
    </source>
</evidence>